<proteinExistence type="predicted"/>
<protein>
    <recommendedName>
        <fullName evidence="4">DUF1700 domain-containing protein</fullName>
    </recommendedName>
</protein>
<dbReference type="AlphaFoldDB" id="A0A8J7H262"/>
<evidence type="ECO:0008006" key="4">
    <source>
        <dbReference type="Google" id="ProtNLM"/>
    </source>
</evidence>
<reference evidence="2" key="1">
    <citation type="submission" date="2020-12" db="EMBL/GenBank/DDBJ databases">
        <title>M. sibirica DSM 26468T genome.</title>
        <authorList>
            <person name="Thieme N."/>
            <person name="Rettenmaier R."/>
            <person name="Zverlov V."/>
            <person name="Liebl W."/>
        </authorList>
    </citation>
    <scope>NUCLEOTIDE SEQUENCE</scope>
    <source>
        <strain evidence="2">DSM 26468</strain>
    </source>
</reference>
<evidence type="ECO:0000313" key="3">
    <source>
        <dbReference type="Proteomes" id="UP000623269"/>
    </source>
</evidence>
<dbReference type="Proteomes" id="UP000623269">
    <property type="component" value="Unassembled WGS sequence"/>
</dbReference>
<feature type="transmembrane region" description="Helical" evidence="1">
    <location>
        <begin position="109"/>
        <end position="127"/>
    </location>
</feature>
<evidence type="ECO:0000313" key="2">
    <source>
        <dbReference type="EMBL" id="MBH1940500.1"/>
    </source>
</evidence>
<sequence>MSKREFLEILRQSLAGETEPEIIEQHIQYYDQYIGSNSTKQQEEILEELGDPRLIARTIIESERIAKQKSNYMGSQEYSDYQYYNQDNAQNSNKHTKKRNGIFFTNTRWYHRIVMLLIFIIVLASLFTIGRILIGFLFSFGMPLLFILMIYLLFRRR</sequence>
<feature type="transmembrane region" description="Helical" evidence="1">
    <location>
        <begin position="133"/>
        <end position="154"/>
    </location>
</feature>
<comment type="caution">
    <text evidence="2">The sequence shown here is derived from an EMBL/GenBank/DDBJ whole genome shotgun (WGS) entry which is preliminary data.</text>
</comment>
<keyword evidence="1" id="KW-0812">Transmembrane</keyword>
<dbReference type="EMBL" id="JAEAGR010000004">
    <property type="protein sequence ID" value="MBH1940500.1"/>
    <property type="molecule type" value="Genomic_DNA"/>
</dbReference>
<organism evidence="2 3">
    <name type="scientific">Mobilitalea sibirica</name>
    <dbReference type="NCBI Taxonomy" id="1462919"/>
    <lineage>
        <taxon>Bacteria</taxon>
        <taxon>Bacillati</taxon>
        <taxon>Bacillota</taxon>
        <taxon>Clostridia</taxon>
        <taxon>Lachnospirales</taxon>
        <taxon>Lachnospiraceae</taxon>
        <taxon>Mobilitalea</taxon>
    </lineage>
</organism>
<keyword evidence="1" id="KW-1133">Transmembrane helix</keyword>
<gene>
    <name evidence="2" type="ORF">I5677_06290</name>
</gene>
<evidence type="ECO:0000256" key="1">
    <source>
        <dbReference type="SAM" id="Phobius"/>
    </source>
</evidence>
<keyword evidence="1" id="KW-0472">Membrane</keyword>
<name>A0A8J7H262_9FIRM</name>
<accession>A0A8J7H262</accession>
<keyword evidence="3" id="KW-1185">Reference proteome</keyword>
<dbReference type="RefSeq" id="WP_197660719.1">
    <property type="nucleotide sequence ID" value="NZ_JAEAGR010000004.1"/>
</dbReference>